<accession>A0A9P1IN93</accession>
<reference evidence="3" key="1">
    <citation type="submission" date="2022-11" db="EMBL/GenBank/DDBJ databases">
        <authorList>
            <person name="Kikuchi T."/>
        </authorList>
    </citation>
    <scope>NUCLEOTIDE SEQUENCE</scope>
    <source>
        <strain evidence="3">PS1010</strain>
    </source>
</reference>
<feature type="region of interest" description="Disordered" evidence="1">
    <location>
        <begin position="98"/>
        <end position="143"/>
    </location>
</feature>
<comment type="caution">
    <text evidence="3">The sequence shown here is derived from an EMBL/GenBank/DDBJ whole genome shotgun (WGS) entry which is preliminary data.</text>
</comment>
<evidence type="ECO:0000313" key="4">
    <source>
        <dbReference type="Proteomes" id="UP001152747"/>
    </source>
</evidence>
<name>A0A9P1IN93_9PELO</name>
<dbReference type="EMBL" id="CANHGI010000004">
    <property type="protein sequence ID" value="CAI5447171.1"/>
    <property type="molecule type" value="Genomic_DNA"/>
</dbReference>
<dbReference type="AlphaFoldDB" id="A0A9P1IN93"/>
<protein>
    <submittedName>
        <fullName evidence="3">Uncharacterized protein</fullName>
    </submittedName>
</protein>
<feature type="transmembrane region" description="Helical" evidence="2">
    <location>
        <begin position="54"/>
        <end position="75"/>
    </location>
</feature>
<keyword evidence="2" id="KW-0472">Membrane</keyword>
<keyword evidence="2" id="KW-0812">Transmembrane</keyword>
<gene>
    <name evidence="3" type="ORF">CAMP_LOCUS9808</name>
</gene>
<proteinExistence type="predicted"/>
<evidence type="ECO:0000256" key="1">
    <source>
        <dbReference type="SAM" id="MobiDB-lite"/>
    </source>
</evidence>
<evidence type="ECO:0000313" key="3">
    <source>
        <dbReference type="EMBL" id="CAI5447171.1"/>
    </source>
</evidence>
<evidence type="ECO:0000256" key="2">
    <source>
        <dbReference type="SAM" id="Phobius"/>
    </source>
</evidence>
<keyword evidence="2" id="KW-1133">Transmembrane helix</keyword>
<feature type="transmembrane region" description="Helical" evidence="2">
    <location>
        <begin position="20"/>
        <end position="42"/>
    </location>
</feature>
<sequence>MQKSEQIEVLDKSKEIFGLFQYSPIFVYGLIRLFLAPIYLIYTPGSFPLFDTVAYLIFCDTSSIFQYLIPLQFLFTNTKFAAKLWKKPFLNDTSNQVYIQQQTNEETEEGEGKEKIGDQDVPNGERNVDFSINSSTNVNDGAN</sequence>
<keyword evidence="4" id="KW-1185">Reference proteome</keyword>
<feature type="compositionally biased region" description="Polar residues" evidence="1">
    <location>
        <begin position="130"/>
        <end position="143"/>
    </location>
</feature>
<dbReference type="Proteomes" id="UP001152747">
    <property type="component" value="Unassembled WGS sequence"/>
</dbReference>
<organism evidence="3 4">
    <name type="scientific">Caenorhabditis angaria</name>
    <dbReference type="NCBI Taxonomy" id="860376"/>
    <lineage>
        <taxon>Eukaryota</taxon>
        <taxon>Metazoa</taxon>
        <taxon>Ecdysozoa</taxon>
        <taxon>Nematoda</taxon>
        <taxon>Chromadorea</taxon>
        <taxon>Rhabditida</taxon>
        <taxon>Rhabditina</taxon>
        <taxon>Rhabditomorpha</taxon>
        <taxon>Rhabditoidea</taxon>
        <taxon>Rhabditidae</taxon>
        <taxon>Peloderinae</taxon>
        <taxon>Caenorhabditis</taxon>
    </lineage>
</organism>